<accession>W1P1K4</accession>
<dbReference type="AlphaFoldDB" id="W1P1K4"/>
<proteinExistence type="predicted"/>
<dbReference type="Gene3D" id="3.40.50.1820">
    <property type="entry name" value="alpha/beta hydrolase"/>
    <property type="match status" value="1"/>
</dbReference>
<dbReference type="GO" id="GO:0009733">
    <property type="term" value="P:response to auxin"/>
    <property type="evidence" value="ECO:0007669"/>
    <property type="project" value="EnsemblPlants"/>
</dbReference>
<evidence type="ECO:0000313" key="4">
    <source>
        <dbReference type="EMBL" id="ERN00830.1"/>
    </source>
</evidence>
<dbReference type="eggNOG" id="ENOG502QUCP">
    <property type="taxonomic scope" value="Eukaryota"/>
</dbReference>
<reference evidence="5" key="1">
    <citation type="journal article" date="2013" name="Science">
        <title>The Amborella genome and the evolution of flowering plants.</title>
        <authorList>
            <consortium name="Amborella Genome Project"/>
        </authorList>
    </citation>
    <scope>NUCLEOTIDE SEQUENCE [LARGE SCALE GENOMIC DNA]</scope>
</reference>
<dbReference type="InterPro" id="IPR000073">
    <property type="entry name" value="AB_hydrolase_1"/>
</dbReference>
<dbReference type="GO" id="GO:0016787">
    <property type="term" value="F:hydrolase activity"/>
    <property type="evidence" value="ECO:0000318"/>
    <property type="project" value="GO_Central"/>
</dbReference>
<dbReference type="STRING" id="13333.W1P1K4"/>
<dbReference type="GO" id="GO:0009926">
    <property type="term" value="P:auxin polar transport"/>
    <property type="evidence" value="ECO:0000318"/>
    <property type="project" value="GO_Central"/>
</dbReference>
<protein>
    <recommendedName>
        <fullName evidence="3">AB hydrolase-1 domain-containing protein</fullName>
    </recommendedName>
</protein>
<dbReference type="GO" id="GO:0009612">
    <property type="term" value="P:response to mechanical stimulus"/>
    <property type="evidence" value="ECO:0007669"/>
    <property type="project" value="EnsemblPlants"/>
</dbReference>
<dbReference type="Gramene" id="ERN00830">
    <property type="protein sequence ID" value="ERN00830"/>
    <property type="gene ID" value="AMTR_s00103p00063820"/>
</dbReference>
<keyword evidence="5" id="KW-1185">Reference proteome</keyword>
<dbReference type="GO" id="GO:0005783">
    <property type="term" value="C:endoplasmic reticulum"/>
    <property type="evidence" value="ECO:0000318"/>
    <property type="project" value="GO_Central"/>
</dbReference>
<dbReference type="InterPro" id="IPR029058">
    <property type="entry name" value="AB_hydrolase_fold"/>
</dbReference>
<dbReference type="Pfam" id="PF00561">
    <property type="entry name" value="Abhydrolase_1"/>
    <property type="match status" value="1"/>
</dbReference>
<evidence type="ECO:0000256" key="2">
    <source>
        <dbReference type="SAM" id="Phobius"/>
    </source>
</evidence>
<feature type="compositionally biased region" description="Polar residues" evidence="1">
    <location>
        <begin position="1"/>
        <end position="13"/>
    </location>
</feature>
<dbReference type="InterPro" id="IPR000639">
    <property type="entry name" value="Epox_hydrolase-like"/>
</dbReference>
<dbReference type="PANTHER" id="PTHR43798">
    <property type="entry name" value="MONOACYLGLYCEROL LIPASE"/>
    <property type="match status" value="1"/>
</dbReference>
<dbReference type="SUPFAM" id="SSF53474">
    <property type="entry name" value="alpha/beta-Hydrolases"/>
    <property type="match status" value="1"/>
</dbReference>
<dbReference type="OrthoDB" id="6431331at2759"/>
<dbReference type="PANTHER" id="PTHR43798:SF33">
    <property type="entry name" value="HYDROLASE, PUTATIVE (AFU_ORTHOLOGUE AFUA_2G14860)-RELATED"/>
    <property type="match status" value="1"/>
</dbReference>
<keyword evidence="2" id="KW-0472">Membrane</keyword>
<dbReference type="KEGG" id="atr:18428901"/>
<dbReference type="Proteomes" id="UP000017836">
    <property type="component" value="Unassembled WGS sequence"/>
</dbReference>
<keyword evidence="2" id="KW-0812">Transmembrane</keyword>
<evidence type="ECO:0000259" key="3">
    <source>
        <dbReference type="Pfam" id="PF00561"/>
    </source>
</evidence>
<evidence type="ECO:0000313" key="5">
    <source>
        <dbReference type="Proteomes" id="UP000017836"/>
    </source>
</evidence>
<feature type="transmembrane region" description="Helical" evidence="2">
    <location>
        <begin position="48"/>
        <end position="70"/>
    </location>
</feature>
<feature type="region of interest" description="Disordered" evidence="1">
    <location>
        <begin position="1"/>
        <end position="38"/>
    </location>
</feature>
<feature type="domain" description="AB hydrolase-1" evidence="3">
    <location>
        <begin position="120"/>
        <end position="285"/>
    </location>
</feature>
<gene>
    <name evidence="4" type="ORF">AMTR_s00103p00063820</name>
</gene>
<sequence length="471" mass="51903">MSRNGGKSNQEGENITPDPNMAENQQKQEKDSASNPKSGELSANVFTFWAYFTAVVSLITVVFIALSFLVQEDDKSWFLSLSPDLRSHFTSGKLIKAQIGSDQQSIQVFVVEDGPRDGETVVLLHGLGCSSYSFRRIIASLALKGFHVIAIDLPGSGFSDKTILVEEEFTPGVFSKVMEVYDKIKEKGLFWGFDQLIETGGLPYVENEIRVYKTLRLKPLGLSSEEVGQIIGQVIDCLGLAPVHVVLHDSALESGAIWVSGNLKLVRSITLIDASETAPSLPIWALKIPLIRELVLGSSTAFSMFVRLCCSRSMEKSVAEAHRVLLKGRDGRRAVVEAGDGLNSSFGFTAWAGSDMMREIPVHILWSRDWSREWTEKGRQVASVFPQAGFVTHSGGRWPQEDVPDEISEAIADFVSSLPKSIREMKEDPIPEHIRKMFDEAKDSSNHHHHGGDFHGHQAGYMDAYGLGHGG</sequence>
<dbReference type="OMA" id="ANWVLEN"/>
<evidence type="ECO:0000256" key="1">
    <source>
        <dbReference type="SAM" id="MobiDB-lite"/>
    </source>
</evidence>
<dbReference type="InterPro" id="IPR050266">
    <property type="entry name" value="AB_hydrolase_sf"/>
</dbReference>
<dbReference type="HOGENOM" id="CLU_039117_0_0_1"/>
<organism evidence="4 5">
    <name type="scientific">Amborella trichopoda</name>
    <dbReference type="NCBI Taxonomy" id="13333"/>
    <lineage>
        <taxon>Eukaryota</taxon>
        <taxon>Viridiplantae</taxon>
        <taxon>Streptophyta</taxon>
        <taxon>Embryophyta</taxon>
        <taxon>Tracheophyta</taxon>
        <taxon>Spermatophyta</taxon>
        <taxon>Magnoliopsida</taxon>
        <taxon>Amborellales</taxon>
        <taxon>Amborellaceae</taxon>
        <taxon>Amborella</taxon>
    </lineage>
</organism>
<name>W1P1K4_AMBTC</name>
<keyword evidence="2" id="KW-1133">Transmembrane helix</keyword>
<dbReference type="PRINTS" id="PR00412">
    <property type="entry name" value="EPOXHYDRLASE"/>
</dbReference>
<dbReference type="EMBL" id="KI394805">
    <property type="protein sequence ID" value="ERN00830.1"/>
    <property type="molecule type" value="Genomic_DNA"/>
</dbReference>